<dbReference type="SUPFAM" id="SSF49363">
    <property type="entry name" value="Purple acid phosphatase, N-terminal domain"/>
    <property type="match status" value="1"/>
</dbReference>
<sequence>MSCSDISNGPYLLAPTTTGMTVTWETRFPVGAIVLYGIMGQFDNKLTVECERGTPWKDNIEGICMYRGILTNLKPDTAYVYKVVLESGEIKEGSFKTLSDNPEEIRIITLSDSHLFKISREFTDAVLQNRPDFIIHSGDISLATGYQKDEYTTNWFNEGAHFLKNIPVIYAFGNHDISPYYDDFFMHVQKNVYHTDKTGHNISFNYGDTHIAFLDSNPWGLFEMNAVNSGLPVDEVTRKNIDITLTWLHDDLGSPEAQDAMWRILVLHHPYTDDFTNKHIVAIAENYNVNIIIAGHLHYYIKNVSVNPKIGSKTVYISQGSAQDYAVALDYGKEDERILPDFPEVIATGQANYGCITINKDTLIFRSYGFQEDLVGSKLVDEVTLVKEESQVALSGITIKADCRRGTVVIEGYAKNEGRGLAVVTLLILDNGKEFIQNLFGVKGKERVVALNPGEVKRINTEYTIVEPGRHIIKVSNTTQLIDVVPPAPIIFENLRSKVGQGKASNIIFTTVEITNNQDVSTLIDVDLYIDNRIVLTQKAELQSYEKKSVDFTYQPAKGGTYKVSIGDLESKAVTVEGTLKGIPIIKDLSGNGNHAFLRGKPRIIADSDRVVLSLDKYGDYIEIPDSETLHVKDGYTGIVWANLNRLATEEEMGHNPLMVKGISTGWGATYLLRMCVERNGNIKWGTCYGITEYSWQGGKASVGDWVQYSSTFDKETGGVSYCNKEKVAEIIGISVDDPLRNWEGVPLFVGYSYIGHIIREIGRPKYFTHLSAKISQVRFYKTKLSEDEIKDIYEHQNKVGSNSEDLAVWLNFRDIETKGMHKTEWRRPATFYPSYKTEKRLWEFKTLSVDATIPGMAYLKAIVQVSDDGETVKDSIGIELMNGKQKIDISILSKAQFIRIMTEFHSSVTLEGTYTPELHEYKIGAFLGQLITHINWGTRVDWESGEFNGAVGFEPLDRTKVFDEYTDVIHG</sequence>
<dbReference type="InterPro" id="IPR013320">
    <property type="entry name" value="ConA-like_dom_sf"/>
</dbReference>
<dbReference type="SUPFAM" id="SSF56300">
    <property type="entry name" value="Metallo-dependent phosphatases"/>
    <property type="match status" value="1"/>
</dbReference>
<dbReference type="Proteomes" id="UP000005361">
    <property type="component" value="Chromosome"/>
</dbReference>
<dbReference type="Gene3D" id="2.60.120.200">
    <property type="match status" value="1"/>
</dbReference>
<dbReference type="Pfam" id="PF00149">
    <property type="entry name" value="Metallophos"/>
    <property type="match status" value="1"/>
</dbReference>
<evidence type="ECO:0000259" key="2">
    <source>
        <dbReference type="Pfam" id="PF00149"/>
    </source>
</evidence>
<evidence type="ECO:0000313" key="3">
    <source>
        <dbReference type="EMBL" id="AJQ26780.1"/>
    </source>
</evidence>
<dbReference type="PANTHER" id="PTHR45867:SF3">
    <property type="entry name" value="ACID PHOSPHATASE TYPE 7"/>
    <property type="match status" value="1"/>
</dbReference>
<gene>
    <name evidence="3" type="ORF">JBW_01428</name>
</gene>
<dbReference type="STRING" id="1192197.JBW_01428"/>
<dbReference type="InterPro" id="IPR029052">
    <property type="entry name" value="Metallo-depent_PP-like"/>
</dbReference>
<dbReference type="Gene3D" id="3.60.21.10">
    <property type="match status" value="1"/>
</dbReference>
<dbReference type="HOGENOM" id="CLU_305206_0_0_9"/>
<dbReference type="GO" id="GO:0003993">
    <property type="term" value="F:acid phosphatase activity"/>
    <property type="evidence" value="ECO:0007669"/>
    <property type="project" value="InterPro"/>
</dbReference>
<dbReference type="GO" id="GO:0046872">
    <property type="term" value="F:metal ion binding"/>
    <property type="evidence" value="ECO:0007669"/>
    <property type="project" value="InterPro"/>
</dbReference>
<keyword evidence="1" id="KW-0732">Signal</keyword>
<protein>
    <submittedName>
        <fullName evidence="3">Metallophosphoesterase</fullName>
    </submittedName>
</protein>
<dbReference type="Pfam" id="PF13385">
    <property type="entry name" value="Laminin_G_3"/>
    <property type="match status" value="1"/>
</dbReference>
<dbReference type="InterPro" id="IPR004843">
    <property type="entry name" value="Calcineurin-like_PHP"/>
</dbReference>
<reference evidence="3 4" key="1">
    <citation type="journal article" date="2015" name="Genome Announc.">
        <title>Complete Genome Sequence of Pelosinus fermentans JBW45, a Member of a Remarkably Competitive Group of Negativicutes in the Firmicutes Phylum.</title>
        <authorList>
            <person name="De Leon K.B."/>
            <person name="Utturkar S.M."/>
            <person name="Camilleri L.B."/>
            <person name="Elias D.A."/>
            <person name="Arkin A.P."/>
            <person name="Fields M.W."/>
            <person name="Brown S.D."/>
            <person name="Wall J.D."/>
        </authorList>
    </citation>
    <scope>NUCLEOTIDE SEQUENCE [LARGE SCALE GENOMIC DNA]</scope>
    <source>
        <strain evidence="3 4">JBW45</strain>
    </source>
</reference>
<dbReference type="InterPro" id="IPR008963">
    <property type="entry name" value="Purple_acid_Pase-like_N"/>
</dbReference>
<dbReference type="EMBL" id="CP010978">
    <property type="protein sequence ID" value="AJQ26780.1"/>
    <property type="molecule type" value="Genomic_DNA"/>
</dbReference>
<dbReference type="KEGG" id="pft:JBW_01428"/>
<proteinExistence type="predicted"/>
<dbReference type="RefSeq" id="WP_007954060.1">
    <property type="nucleotide sequence ID" value="NZ_CP010978.1"/>
</dbReference>
<dbReference type="OrthoDB" id="98455at2"/>
<feature type="domain" description="Calcineurin-like phosphoesterase" evidence="2">
    <location>
        <begin position="105"/>
        <end position="300"/>
    </location>
</feature>
<dbReference type="SUPFAM" id="SSF49899">
    <property type="entry name" value="Concanavalin A-like lectins/glucanases"/>
    <property type="match status" value="1"/>
</dbReference>
<dbReference type="AlphaFoldDB" id="I8U3C7"/>
<organism evidence="3 4">
    <name type="scientific">Pelosinus fermentans JBW45</name>
    <dbReference type="NCBI Taxonomy" id="1192197"/>
    <lineage>
        <taxon>Bacteria</taxon>
        <taxon>Bacillati</taxon>
        <taxon>Bacillota</taxon>
        <taxon>Negativicutes</taxon>
        <taxon>Selenomonadales</taxon>
        <taxon>Sporomusaceae</taxon>
        <taxon>Pelosinus</taxon>
    </lineage>
</organism>
<evidence type="ECO:0000313" key="4">
    <source>
        <dbReference type="Proteomes" id="UP000005361"/>
    </source>
</evidence>
<name>I8U3C7_9FIRM</name>
<evidence type="ECO:0000256" key="1">
    <source>
        <dbReference type="ARBA" id="ARBA00022729"/>
    </source>
</evidence>
<accession>I8U3C7</accession>
<dbReference type="PANTHER" id="PTHR45867">
    <property type="entry name" value="PURPLE ACID PHOSPHATASE"/>
    <property type="match status" value="1"/>
</dbReference>
<reference evidence="4" key="2">
    <citation type="submission" date="2015-02" db="EMBL/GenBank/DDBJ databases">
        <title>Complete Genome Sequence of Pelosinus fermentans JBW45.</title>
        <authorList>
            <person name="De Leon K.B."/>
            <person name="Utturkar S.M."/>
            <person name="Camilleri L.B."/>
            <person name="Arkin A.P."/>
            <person name="Fields M.W."/>
            <person name="Brown S.D."/>
            <person name="Wall J.D."/>
        </authorList>
    </citation>
    <scope>NUCLEOTIDE SEQUENCE [LARGE SCALE GENOMIC DNA]</scope>
    <source>
        <strain evidence="4">JBW45</strain>
    </source>
</reference>
<dbReference type="Gene3D" id="2.60.40.380">
    <property type="entry name" value="Purple acid phosphatase-like, N-terminal"/>
    <property type="match status" value="1"/>
</dbReference>